<dbReference type="Proteomes" id="UP001460270">
    <property type="component" value="Unassembled WGS sequence"/>
</dbReference>
<keyword evidence="3" id="KW-1185">Reference proteome</keyword>
<feature type="compositionally biased region" description="Low complexity" evidence="1">
    <location>
        <begin position="74"/>
        <end position="84"/>
    </location>
</feature>
<organism evidence="2 3">
    <name type="scientific">Mugilogobius chulae</name>
    <name type="common">yellowstripe goby</name>
    <dbReference type="NCBI Taxonomy" id="88201"/>
    <lineage>
        <taxon>Eukaryota</taxon>
        <taxon>Metazoa</taxon>
        <taxon>Chordata</taxon>
        <taxon>Craniata</taxon>
        <taxon>Vertebrata</taxon>
        <taxon>Euteleostomi</taxon>
        <taxon>Actinopterygii</taxon>
        <taxon>Neopterygii</taxon>
        <taxon>Teleostei</taxon>
        <taxon>Neoteleostei</taxon>
        <taxon>Acanthomorphata</taxon>
        <taxon>Gobiaria</taxon>
        <taxon>Gobiiformes</taxon>
        <taxon>Gobioidei</taxon>
        <taxon>Gobiidae</taxon>
        <taxon>Gobionellinae</taxon>
        <taxon>Mugilogobius</taxon>
    </lineage>
</organism>
<evidence type="ECO:0000313" key="2">
    <source>
        <dbReference type="EMBL" id="KAK7913601.1"/>
    </source>
</evidence>
<proteinExistence type="predicted"/>
<feature type="compositionally biased region" description="Basic residues" evidence="1">
    <location>
        <begin position="183"/>
        <end position="192"/>
    </location>
</feature>
<feature type="compositionally biased region" description="Polar residues" evidence="1">
    <location>
        <begin position="104"/>
        <end position="129"/>
    </location>
</feature>
<accession>A0AAW0P7D1</accession>
<feature type="compositionally biased region" description="Basic and acidic residues" evidence="1">
    <location>
        <begin position="59"/>
        <end position="73"/>
    </location>
</feature>
<reference evidence="3" key="1">
    <citation type="submission" date="2024-04" db="EMBL/GenBank/DDBJ databases">
        <title>Salinicola lusitanus LLJ914,a marine bacterium isolated from the Okinawa Trough.</title>
        <authorList>
            <person name="Li J."/>
        </authorList>
    </citation>
    <scope>NUCLEOTIDE SEQUENCE [LARGE SCALE GENOMIC DNA]</scope>
</reference>
<dbReference type="EMBL" id="JBBPFD010000009">
    <property type="protein sequence ID" value="KAK7913601.1"/>
    <property type="molecule type" value="Genomic_DNA"/>
</dbReference>
<evidence type="ECO:0000313" key="3">
    <source>
        <dbReference type="Proteomes" id="UP001460270"/>
    </source>
</evidence>
<name>A0AAW0P7D1_9GOBI</name>
<dbReference type="AlphaFoldDB" id="A0AAW0P7D1"/>
<sequence>MMVGTGQHKGLLVIWRCGRESEQGMAYAHVLLSLRNDGEVRTKEGDYAGTHLARTFHRSSRESHQSKAREHHATGAAAAISKAAPNSTRPWGKVKETRKPARKSGNNKLNLNRTVTTVEDANAASNWDPTRQHNNKRIKLNGGLSGGSAGGHYNAPKAPTGLMDEEGGDRRKSVSKEESPKKAVPKKGKTRRNKSEIVSAQAFWEPMPKPVALTSTDLPFDLFTRRTDYFYTFRGEDNPWDATPMTPRALWILWMRSRIRFGP</sequence>
<feature type="compositionally biased region" description="Basic and acidic residues" evidence="1">
    <location>
        <begin position="168"/>
        <end position="181"/>
    </location>
</feature>
<comment type="caution">
    <text evidence="2">The sequence shown here is derived from an EMBL/GenBank/DDBJ whole genome shotgun (WGS) entry which is preliminary data.</text>
</comment>
<evidence type="ECO:0000256" key="1">
    <source>
        <dbReference type="SAM" id="MobiDB-lite"/>
    </source>
</evidence>
<gene>
    <name evidence="2" type="ORF">WMY93_013812</name>
</gene>
<feature type="region of interest" description="Disordered" evidence="1">
    <location>
        <begin position="56"/>
        <end position="195"/>
    </location>
</feature>
<protein>
    <submittedName>
        <fullName evidence="2">Uncharacterized protein</fullName>
    </submittedName>
</protein>